<dbReference type="RefSeq" id="WP_009180511.1">
    <property type="nucleotide sequence ID" value="NZ_CM001368.1"/>
</dbReference>
<dbReference type="SUPFAM" id="SSF88697">
    <property type="entry name" value="PUA domain-like"/>
    <property type="match status" value="1"/>
</dbReference>
<protein>
    <recommendedName>
        <fullName evidence="10">Ribosomal RNA small subunit methyltransferase E</fullName>
        <ecNumber evidence="10">2.1.1.193</ecNumber>
    </recommendedName>
</protein>
<evidence type="ECO:0000256" key="10">
    <source>
        <dbReference type="PIRNR" id="PIRNR015601"/>
    </source>
</evidence>
<dbReference type="CDD" id="cd18084">
    <property type="entry name" value="RsmE-like"/>
    <property type="match status" value="1"/>
</dbReference>
<evidence type="ECO:0000313" key="13">
    <source>
        <dbReference type="EMBL" id="EHJ47097.1"/>
    </source>
</evidence>
<comment type="function">
    <text evidence="8 10">Specifically methylates the N3 position of the uracil ring of uridine 1498 (m3U1498) in 16S rRNA. Acts on the fully assembled 30S ribosomal subunit.</text>
</comment>
<dbReference type="InterPro" id="IPR046886">
    <property type="entry name" value="RsmE_MTase_dom"/>
</dbReference>
<evidence type="ECO:0000256" key="3">
    <source>
        <dbReference type="ARBA" id="ARBA00022490"/>
    </source>
</evidence>
<sequence>MTVGRPDAFYLPPEAFAAPFALTGGEAHHCVRVLRKRPGEVVRAFDGLGREGLFTIMDVARDRVELEVLSVTEAPRPECRLHLAAGFSRSARRDFFLEKSVELGAAGIVFWQAEHSQGRMPAVPKEAWTATLVAAAKQCGAARLPALSVVPGGAAGLAALGSGFDRRYLLWEAPGLSRRLALADVAVPGNALFVLGPEGGLTDAEAETCVSAGFAALSLGDRVLRWETAGLAVLALALAAGGGSALCPT</sequence>
<organism evidence="13 14">
    <name type="scientific">Solidesulfovibrio carbinoliphilus subsp. oakridgensis</name>
    <dbReference type="NCBI Taxonomy" id="694327"/>
    <lineage>
        <taxon>Bacteria</taxon>
        <taxon>Pseudomonadati</taxon>
        <taxon>Thermodesulfobacteriota</taxon>
        <taxon>Desulfovibrionia</taxon>
        <taxon>Desulfovibrionales</taxon>
        <taxon>Desulfovibrionaceae</taxon>
        <taxon>Solidesulfovibrio</taxon>
    </lineage>
</organism>
<keyword evidence="4 10" id="KW-0698">rRNA processing</keyword>
<dbReference type="AlphaFoldDB" id="G7Q7E4"/>
<evidence type="ECO:0000256" key="7">
    <source>
        <dbReference type="ARBA" id="ARBA00022691"/>
    </source>
</evidence>
<keyword evidence="6 10" id="KW-0808">Transferase</keyword>
<dbReference type="NCBIfam" id="TIGR00046">
    <property type="entry name" value="RsmE family RNA methyltransferase"/>
    <property type="match status" value="1"/>
</dbReference>
<dbReference type="Pfam" id="PF04452">
    <property type="entry name" value="Methyltrans_RNA"/>
    <property type="match status" value="1"/>
</dbReference>
<evidence type="ECO:0000256" key="5">
    <source>
        <dbReference type="ARBA" id="ARBA00022603"/>
    </source>
</evidence>
<gene>
    <name evidence="13" type="ORF">DFW101_1086</name>
</gene>
<reference evidence="14" key="1">
    <citation type="journal article" date="2015" name="Genome Announc.">
        <title>High-Quality Draft Genome Sequence of Desulfovibrio carbinoliphilus FW-101-2B, an Organic Acid-Oxidizing Sulfate-Reducing Bacterium Isolated from Uranium(VI)-Contaminated Groundwater.</title>
        <authorList>
            <person name="Ramsay B.D."/>
            <person name="Hwang C."/>
            <person name="Woo H.L."/>
            <person name="Carroll S.L."/>
            <person name="Lucas S."/>
            <person name="Han J."/>
            <person name="Lapidus A.L."/>
            <person name="Cheng J.F."/>
            <person name="Goodwin L.A."/>
            <person name="Pitluck S."/>
            <person name="Peters L."/>
            <person name="Chertkov O."/>
            <person name="Held B."/>
            <person name="Detter J.C."/>
            <person name="Han C.S."/>
            <person name="Tapia R."/>
            <person name="Land M.L."/>
            <person name="Hauser L.J."/>
            <person name="Kyrpides N.C."/>
            <person name="Ivanova N.N."/>
            <person name="Mikhailova N."/>
            <person name="Pagani I."/>
            <person name="Woyke T."/>
            <person name="Arkin A.P."/>
            <person name="Dehal P."/>
            <person name="Chivian D."/>
            <person name="Criddle C.S."/>
            <person name="Wu W."/>
            <person name="Chakraborty R."/>
            <person name="Hazen T.C."/>
            <person name="Fields M.W."/>
        </authorList>
    </citation>
    <scope>NUCLEOTIDE SEQUENCE [LARGE SCALE GENOMIC DNA]</scope>
    <source>
        <strain evidence="14">FW-101-2B</strain>
    </source>
</reference>
<dbReference type="eggNOG" id="COG1385">
    <property type="taxonomic scope" value="Bacteria"/>
</dbReference>
<evidence type="ECO:0000259" key="11">
    <source>
        <dbReference type="Pfam" id="PF04452"/>
    </source>
</evidence>
<keyword evidence="14" id="KW-1185">Reference proteome</keyword>
<comment type="similarity">
    <text evidence="2 10">Belongs to the RNA methyltransferase RsmE family.</text>
</comment>
<comment type="subcellular location">
    <subcellularLocation>
        <location evidence="1 10">Cytoplasm</location>
    </subcellularLocation>
</comment>
<dbReference type="OrthoDB" id="9815641at2"/>
<dbReference type="Proteomes" id="UP000004662">
    <property type="component" value="Chromosome"/>
</dbReference>
<dbReference type="Pfam" id="PF20260">
    <property type="entry name" value="PUA_4"/>
    <property type="match status" value="1"/>
</dbReference>
<dbReference type="InterPro" id="IPR029028">
    <property type="entry name" value="Alpha/beta_knot_MTases"/>
</dbReference>
<dbReference type="HOGENOM" id="CLU_067442_3_0_7"/>
<dbReference type="InterPro" id="IPR006700">
    <property type="entry name" value="RsmE"/>
</dbReference>
<evidence type="ECO:0000313" key="14">
    <source>
        <dbReference type="Proteomes" id="UP000004662"/>
    </source>
</evidence>
<dbReference type="EMBL" id="CM001368">
    <property type="protein sequence ID" value="EHJ47097.1"/>
    <property type="molecule type" value="Genomic_DNA"/>
</dbReference>
<evidence type="ECO:0000259" key="12">
    <source>
        <dbReference type="Pfam" id="PF20260"/>
    </source>
</evidence>
<evidence type="ECO:0000256" key="1">
    <source>
        <dbReference type="ARBA" id="ARBA00004496"/>
    </source>
</evidence>
<keyword evidence="5 10" id="KW-0489">Methyltransferase</keyword>
<dbReference type="PANTHER" id="PTHR30027">
    <property type="entry name" value="RIBOSOMAL RNA SMALL SUBUNIT METHYLTRANSFERASE E"/>
    <property type="match status" value="1"/>
</dbReference>
<dbReference type="InterPro" id="IPR015947">
    <property type="entry name" value="PUA-like_sf"/>
</dbReference>
<dbReference type="EC" id="2.1.1.193" evidence="10"/>
<dbReference type="InterPro" id="IPR046887">
    <property type="entry name" value="RsmE_PUA-like"/>
</dbReference>
<proteinExistence type="inferred from homology"/>
<dbReference type="STRING" id="694327.DFW101_1086"/>
<dbReference type="GO" id="GO:0005737">
    <property type="term" value="C:cytoplasm"/>
    <property type="evidence" value="ECO:0007669"/>
    <property type="project" value="UniProtKB-SubCell"/>
</dbReference>
<evidence type="ECO:0000256" key="6">
    <source>
        <dbReference type="ARBA" id="ARBA00022679"/>
    </source>
</evidence>
<dbReference type="InterPro" id="IPR029026">
    <property type="entry name" value="tRNA_m1G_MTases_N"/>
</dbReference>
<feature type="domain" description="Ribosomal RNA small subunit methyltransferase E methyltransferase" evidence="11">
    <location>
        <begin position="78"/>
        <end position="236"/>
    </location>
</feature>
<evidence type="ECO:0000256" key="9">
    <source>
        <dbReference type="ARBA" id="ARBA00047944"/>
    </source>
</evidence>
<name>G7Q7E4_9BACT</name>
<accession>G7Q7E4</accession>
<dbReference type="SUPFAM" id="SSF75217">
    <property type="entry name" value="alpha/beta knot"/>
    <property type="match status" value="1"/>
</dbReference>
<dbReference type="PANTHER" id="PTHR30027:SF3">
    <property type="entry name" value="16S RRNA (URACIL(1498)-N(3))-METHYLTRANSFERASE"/>
    <property type="match status" value="1"/>
</dbReference>
<evidence type="ECO:0000256" key="2">
    <source>
        <dbReference type="ARBA" id="ARBA00005528"/>
    </source>
</evidence>
<dbReference type="NCBIfam" id="NF008703">
    <property type="entry name" value="PRK11713.6-2"/>
    <property type="match status" value="1"/>
</dbReference>
<evidence type="ECO:0000256" key="8">
    <source>
        <dbReference type="ARBA" id="ARBA00025699"/>
    </source>
</evidence>
<keyword evidence="3 10" id="KW-0963">Cytoplasm</keyword>
<evidence type="ECO:0000256" key="4">
    <source>
        <dbReference type="ARBA" id="ARBA00022552"/>
    </source>
</evidence>
<keyword evidence="7 10" id="KW-0949">S-adenosyl-L-methionine</keyword>
<feature type="domain" description="Ribosomal RNA small subunit methyltransferase E PUA-like" evidence="12">
    <location>
        <begin position="22"/>
        <end position="69"/>
    </location>
</feature>
<dbReference type="Gene3D" id="3.40.1280.10">
    <property type="match status" value="1"/>
</dbReference>
<dbReference type="PIRSF" id="PIRSF015601">
    <property type="entry name" value="MTase_slr0722"/>
    <property type="match status" value="1"/>
</dbReference>
<dbReference type="GO" id="GO:0070042">
    <property type="term" value="F:rRNA (uridine-N3-)-methyltransferase activity"/>
    <property type="evidence" value="ECO:0007669"/>
    <property type="project" value="TreeGrafter"/>
</dbReference>
<dbReference type="GO" id="GO:0070475">
    <property type="term" value="P:rRNA base methylation"/>
    <property type="evidence" value="ECO:0007669"/>
    <property type="project" value="TreeGrafter"/>
</dbReference>
<comment type="catalytic activity">
    <reaction evidence="9 10">
        <text>uridine(1498) in 16S rRNA + S-adenosyl-L-methionine = N(3)-methyluridine(1498) in 16S rRNA + S-adenosyl-L-homocysteine + H(+)</text>
        <dbReference type="Rhea" id="RHEA:42920"/>
        <dbReference type="Rhea" id="RHEA-COMP:10283"/>
        <dbReference type="Rhea" id="RHEA-COMP:10284"/>
        <dbReference type="ChEBI" id="CHEBI:15378"/>
        <dbReference type="ChEBI" id="CHEBI:57856"/>
        <dbReference type="ChEBI" id="CHEBI:59789"/>
        <dbReference type="ChEBI" id="CHEBI:65315"/>
        <dbReference type="ChEBI" id="CHEBI:74502"/>
        <dbReference type="EC" id="2.1.1.193"/>
    </reaction>
</comment>